<feature type="binding site" evidence="4">
    <location>
        <position position="161"/>
    </location>
    <ligand>
        <name>Fe cation</name>
        <dbReference type="ChEBI" id="CHEBI:24875"/>
    </ligand>
</feature>
<dbReference type="SUPFAM" id="SSF54631">
    <property type="entry name" value="CBS-domain pair"/>
    <property type="match status" value="1"/>
</dbReference>
<evidence type="ECO:0000313" key="8">
    <source>
        <dbReference type="Proteomes" id="UP000000674"/>
    </source>
</evidence>
<dbReference type="PROSITE" id="PS51371">
    <property type="entry name" value="CBS"/>
    <property type="match status" value="2"/>
</dbReference>
<feature type="binding site" evidence="4">
    <location>
        <position position="161"/>
    </location>
    <ligand>
        <name>Zn(2+)</name>
        <dbReference type="ChEBI" id="CHEBI:29105"/>
    </ligand>
</feature>
<dbReference type="RefSeq" id="WP_011695499.1">
    <property type="nucleotide sequence ID" value="NC_008553.1"/>
</dbReference>
<dbReference type="KEGG" id="mtp:Mthe_0305"/>
<keyword evidence="4" id="KW-0862">Zinc</keyword>
<keyword evidence="1 3" id="KW-0129">CBS domain</keyword>
<dbReference type="PANTHER" id="PTHR43080">
    <property type="entry name" value="CBS DOMAIN-CONTAINING PROTEIN CBSX3, MITOCHONDRIAL"/>
    <property type="match status" value="1"/>
</dbReference>
<evidence type="ECO:0000256" key="2">
    <source>
        <dbReference type="ARBA" id="ARBA00023167"/>
    </source>
</evidence>
<dbReference type="InterPro" id="IPR044065">
    <property type="entry name" value="ACP_MB"/>
</dbReference>
<keyword evidence="8" id="KW-1185">Reference proteome</keyword>
<keyword evidence="2" id="KW-0028">Amino-acid biosynthesis</keyword>
<dbReference type="GO" id="GO:0046872">
    <property type="term" value="F:metal ion binding"/>
    <property type="evidence" value="ECO:0007669"/>
    <property type="project" value="UniProtKB-KW"/>
</dbReference>
<accession>A0B5X6</accession>
<evidence type="ECO:0000259" key="6">
    <source>
        <dbReference type="PROSITE" id="PS51901"/>
    </source>
</evidence>
<name>A0B5X6_METTP</name>
<dbReference type="Gene3D" id="3.10.580.10">
    <property type="entry name" value="CBS-domain"/>
    <property type="match status" value="1"/>
</dbReference>
<dbReference type="GO" id="GO:0009086">
    <property type="term" value="P:methionine biosynthetic process"/>
    <property type="evidence" value="ECO:0007669"/>
    <property type="project" value="UniProtKB-KW"/>
</dbReference>
<dbReference type="AlphaFoldDB" id="A0B5X6"/>
<feature type="binding site" evidence="4">
    <location>
        <position position="177"/>
    </location>
    <ligand>
        <name>Zn(2+)</name>
        <dbReference type="ChEBI" id="CHEBI:29105"/>
    </ligand>
</feature>
<dbReference type="EMBL" id="CP000477">
    <property type="protein sequence ID" value="ABK14100.1"/>
    <property type="molecule type" value="Genomic_DNA"/>
</dbReference>
<proteinExistence type="predicted"/>
<dbReference type="InterPro" id="IPR000644">
    <property type="entry name" value="CBS_dom"/>
</dbReference>
<dbReference type="GeneID" id="4462817"/>
<protein>
    <submittedName>
        <fullName evidence="7">Putative signal-transduction protein with CBS domains</fullName>
    </submittedName>
</protein>
<evidence type="ECO:0000259" key="5">
    <source>
        <dbReference type="PROSITE" id="PS51371"/>
    </source>
</evidence>
<feature type="domain" description="CBS" evidence="5">
    <location>
        <begin position="76"/>
        <end position="133"/>
    </location>
</feature>
<dbReference type="InterPro" id="IPR051257">
    <property type="entry name" value="Diverse_CBS-Domain"/>
</dbReference>
<reference evidence="7 8" key="1">
    <citation type="submission" date="2006-10" db="EMBL/GenBank/DDBJ databases">
        <title>Complete sequence of Methanosaeta thermophila PT.</title>
        <authorList>
            <consortium name="US DOE Joint Genome Institute"/>
            <person name="Copeland A."/>
            <person name="Lucas S."/>
            <person name="Lapidus A."/>
            <person name="Barry K."/>
            <person name="Detter J.C."/>
            <person name="Glavina del Rio T."/>
            <person name="Hammon N."/>
            <person name="Israni S."/>
            <person name="Pitluck S."/>
            <person name="Chain P."/>
            <person name="Malfatti S."/>
            <person name="Shin M."/>
            <person name="Vergez L."/>
            <person name="Schmutz J."/>
            <person name="Larimer F."/>
            <person name="Land M."/>
            <person name="Hauser L."/>
            <person name="Kyrpides N."/>
            <person name="Kim E."/>
            <person name="Smith K.S."/>
            <person name="Ingram-Smith C."/>
            <person name="Richardson P."/>
        </authorList>
    </citation>
    <scope>NUCLEOTIDE SEQUENCE [LARGE SCALE GENOMIC DNA]</scope>
    <source>
        <strain evidence="8">DSM 6194 / JCM 14653 / NBRC 101360 / PT</strain>
    </source>
</reference>
<evidence type="ECO:0000256" key="4">
    <source>
        <dbReference type="PROSITE-ProRule" id="PRU01249"/>
    </source>
</evidence>
<dbReference type="InterPro" id="IPR046342">
    <property type="entry name" value="CBS_dom_sf"/>
</dbReference>
<evidence type="ECO:0000313" key="7">
    <source>
        <dbReference type="EMBL" id="ABK14100.1"/>
    </source>
</evidence>
<feature type="binding site" evidence="4">
    <location>
        <position position="180"/>
    </location>
    <ligand>
        <name>Fe cation</name>
        <dbReference type="ChEBI" id="CHEBI:24875"/>
    </ligand>
</feature>
<sequence length="185" mass="20179">METTMRVREIMSRPVLTVDADTDVLDAANRMISANVGSLIVVQGAKPIGIITERDLVKKVVARAEDPRKSRVGDVMNSPLIKIHPDASLRDAAELMLKSGVKRLPVISDDGKLVGIITDTDLVSGASLGLNDILADLIEMHRESVHFQEPSEMVRGICERCGQLSDSLVSVDGEMLCWSCRDISR</sequence>
<feature type="domain" description="ACP-type MB" evidence="6">
    <location>
        <begin position="153"/>
        <end position="185"/>
    </location>
</feature>
<dbReference type="PANTHER" id="PTHR43080:SF2">
    <property type="entry name" value="CBS DOMAIN-CONTAINING PROTEIN"/>
    <property type="match status" value="1"/>
</dbReference>
<feature type="binding site" evidence="4">
    <location>
        <position position="158"/>
    </location>
    <ligand>
        <name>Fe cation</name>
        <dbReference type="ChEBI" id="CHEBI:24875"/>
    </ligand>
</feature>
<feature type="binding site" evidence="4">
    <location>
        <position position="180"/>
    </location>
    <ligand>
        <name>Zn(2+)</name>
        <dbReference type="ChEBI" id="CHEBI:29105"/>
    </ligand>
</feature>
<dbReference type="HOGENOM" id="CLU_040681_7_0_2"/>
<feature type="domain" description="CBS" evidence="5">
    <location>
        <begin position="11"/>
        <end position="70"/>
    </location>
</feature>
<dbReference type="OrthoDB" id="43333at2157"/>
<feature type="binding site" evidence="4">
    <location>
        <position position="177"/>
    </location>
    <ligand>
        <name>Fe cation</name>
        <dbReference type="ChEBI" id="CHEBI:24875"/>
    </ligand>
</feature>
<evidence type="ECO:0000256" key="3">
    <source>
        <dbReference type="PROSITE-ProRule" id="PRU00703"/>
    </source>
</evidence>
<dbReference type="Pfam" id="PF00571">
    <property type="entry name" value="CBS"/>
    <property type="match status" value="2"/>
</dbReference>
<keyword evidence="2" id="KW-0486">Methionine biosynthesis</keyword>
<keyword evidence="4" id="KW-0479">Metal-binding</keyword>
<dbReference type="STRING" id="349307.Mthe_0305"/>
<dbReference type="PROSITE" id="PS51901">
    <property type="entry name" value="ACP_MB"/>
    <property type="match status" value="1"/>
</dbReference>
<dbReference type="Proteomes" id="UP000000674">
    <property type="component" value="Chromosome"/>
</dbReference>
<keyword evidence="4" id="KW-0408">Iron</keyword>
<organism evidence="7 8">
    <name type="scientific">Methanothrix thermoacetophila (strain DSM 6194 / JCM 14653 / NBRC 101360 / PT)</name>
    <name type="common">Methanosaeta thermophila</name>
    <dbReference type="NCBI Taxonomy" id="349307"/>
    <lineage>
        <taxon>Archaea</taxon>
        <taxon>Methanobacteriati</taxon>
        <taxon>Methanobacteriota</taxon>
        <taxon>Stenosarchaea group</taxon>
        <taxon>Methanomicrobia</taxon>
        <taxon>Methanotrichales</taxon>
        <taxon>Methanotrichaceae</taxon>
        <taxon>Methanothrix</taxon>
    </lineage>
</organism>
<gene>
    <name evidence="7" type="ordered locus">Mthe_0305</name>
</gene>
<evidence type="ECO:0000256" key="1">
    <source>
        <dbReference type="ARBA" id="ARBA00023122"/>
    </source>
</evidence>
<feature type="binding site" evidence="4">
    <location>
        <position position="158"/>
    </location>
    <ligand>
        <name>Zn(2+)</name>
        <dbReference type="ChEBI" id="CHEBI:29105"/>
    </ligand>
</feature>
<dbReference type="CDD" id="cd17775">
    <property type="entry name" value="CBS_pair_bact_arch"/>
    <property type="match status" value="1"/>
</dbReference>
<dbReference type="SMART" id="SM00116">
    <property type="entry name" value="CBS"/>
    <property type="match status" value="2"/>
</dbReference>